<dbReference type="PANTHER" id="PTHR30055">
    <property type="entry name" value="HTH-TYPE TRANSCRIPTIONAL REGULATOR RUTR"/>
    <property type="match status" value="1"/>
</dbReference>
<evidence type="ECO:0000313" key="7">
    <source>
        <dbReference type="EMBL" id="GBF57659.1"/>
    </source>
</evidence>
<evidence type="ECO:0000313" key="8">
    <source>
        <dbReference type="Proteomes" id="UP000245086"/>
    </source>
</evidence>
<dbReference type="Proteomes" id="UP000245086">
    <property type="component" value="Unassembled WGS sequence"/>
</dbReference>
<dbReference type="PROSITE" id="PS50977">
    <property type="entry name" value="HTH_TETR_2"/>
    <property type="match status" value="1"/>
</dbReference>
<feature type="region of interest" description="Disordered" evidence="5">
    <location>
        <begin position="1"/>
        <end position="26"/>
    </location>
</feature>
<dbReference type="GO" id="GO:0000976">
    <property type="term" value="F:transcription cis-regulatory region binding"/>
    <property type="evidence" value="ECO:0007669"/>
    <property type="project" value="TreeGrafter"/>
</dbReference>
<feature type="DNA-binding region" description="H-T-H motif" evidence="4">
    <location>
        <begin position="52"/>
        <end position="71"/>
    </location>
</feature>
<keyword evidence="1" id="KW-0805">Transcription regulation</keyword>
<sequence length="220" mass="24478">MTSTPLADPKDRSDSLPGNQAGKREQTKLANRAAILEAGRQIFAELGYESTTVRDIIRRTQLASGTFYNYFKSKEEVFHALHDDGVARFKPLLRAARESAGTDFQAFMITAFGAYFNFLLSDGQIEREMAATPEWTRVRFDTPESLALFDELKGDIIAFATEFKLDHLDPELLTAACVGIAQEIGERLLRGRIKDVDAAARFAAYFVLGGSQRAQSELQT</sequence>
<dbReference type="InterPro" id="IPR023772">
    <property type="entry name" value="DNA-bd_HTH_TetR-type_CS"/>
</dbReference>
<evidence type="ECO:0000259" key="6">
    <source>
        <dbReference type="PROSITE" id="PS50977"/>
    </source>
</evidence>
<dbReference type="Gene3D" id="1.10.357.10">
    <property type="entry name" value="Tetracycline Repressor, domain 2"/>
    <property type="match status" value="1"/>
</dbReference>
<evidence type="ECO:0000256" key="1">
    <source>
        <dbReference type="ARBA" id="ARBA00023015"/>
    </source>
</evidence>
<organism evidence="7 8">
    <name type="scientific">Candidatus Phycosocius bacilliformis</name>
    <dbReference type="NCBI Taxonomy" id="1445552"/>
    <lineage>
        <taxon>Bacteria</taxon>
        <taxon>Pseudomonadati</taxon>
        <taxon>Pseudomonadota</taxon>
        <taxon>Alphaproteobacteria</taxon>
        <taxon>Caulobacterales</taxon>
        <taxon>Caulobacterales incertae sedis</taxon>
        <taxon>Candidatus Phycosocius</taxon>
    </lineage>
</organism>
<dbReference type="RefSeq" id="WP_108984640.1">
    <property type="nucleotide sequence ID" value="NZ_BFBR01000003.1"/>
</dbReference>
<feature type="domain" description="HTH tetR-type" evidence="6">
    <location>
        <begin position="29"/>
        <end position="89"/>
    </location>
</feature>
<proteinExistence type="predicted"/>
<dbReference type="SUPFAM" id="SSF46689">
    <property type="entry name" value="Homeodomain-like"/>
    <property type="match status" value="1"/>
</dbReference>
<dbReference type="PANTHER" id="PTHR30055:SF234">
    <property type="entry name" value="HTH-TYPE TRANSCRIPTIONAL REGULATOR BETI"/>
    <property type="match status" value="1"/>
</dbReference>
<evidence type="ECO:0000256" key="4">
    <source>
        <dbReference type="PROSITE-ProRule" id="PRU00335"/>
    </source>
</evidence>
<dbReference type="OrthoDB" id="7185252at2"/>
<comment type="caution">
    <text evidence="7">The sequence shown here is derived from an EMBL/GenBank/DDBJ whole genome shotgun (WGS) entry which is preliminary data.</text>
</comment>
<dbReference type="Pfam" id="PF00440">
    <property type="entry name" value="TetR_N"/>
    <property type="match status" value="1"/>
</dbReference>
<evidence type="ECO:0000256" key="5">
    <source>
        <dbReference type="SAM" id="MobiDB-lite"/>
    </source>
</evidence>
<dbReference type="EMBL" id="BFBR01000003">
    <property type="protein sequence ID" value="GBF57659.1"/>
    <property type="molecule type" value="Genomic_DNA"/>
</dbReference>
<dbReference type="PROSITE" id="PS01081">
    <property type="entry name" value="HTH_TETR_1"/>
    <property type="match status" value="1"/>
</dbReference>
<dbReference type="GO" id="GO:0003700">
    <property type="term" value="F:DNA-binding transcription factor activity"/>
    <property type="evidence" value="ECO:0007669"/>
    <property type="project" value="TreeGrafter"/>
</dbReference>
<reference evidence="7 8" key="1">
    <citation type="journal article" date="2018" name="Genome Announc.">
        <title>Draft Genome Sequence of "Candidatus Phycosocius bacilliformis," an Alphaproteobacterial Ectosymbiont of the Hydrocarbon-Producing Green Alga Botryococcus braunii.</title>
        <authorList>
            <person name="Tanabe Y."/>
            <person name="Yamaguchi H."/>
            <person name="Watanabe M.M."/>
        </authorList>
    </citation>
    <scope>NUCLEOTIDE SEQUENCE [LARGE SCALE GENOMIC DNA]</scope>
    <source>
        <strain evidence="7 8">BOTRYCO-2</strain>
    </source>
</reference>
<protein>
    <submittedName>
        <fullName evidence="7">HTH-type transcriptional repressor KstR2</fullName>
    </submittedName>
</protein>
<keyword evidence="2 4" id="KW-0238">DNA-binding</keyword>
<dbReference type="InterPro" id="IPR009057">
    <property type="entry name" value="Homeodomain-like_sf"/>
</dbReference>
<dbReference type="PRINTS" id="PR00455">
    <property type="entry name" value="HTHTETR"/>
</dbReference>
<evidence type="ECO:0000256" key="3">
    <source>
        <dbReference type="ARBA" id="ARBA00023163"/>
    </source>
</evidence>
<keyword evidence="8" id="KW-1185">Reference proteome</keyword>
<name>A0A2P2E9B6_9PROT</name>
<evidence type="ECO:0000256" key="2">
    <source>
        <dbReference type="ARBA" id="ARBA00023125"/>
    </source>
</evidence>
<dbReference type="InterPro" id="IPR001647">
    <property type="entry name" value="HTH_TetR"/>
</dbReference>
<accession>A0A2P2E9B6</accession>
<dbReference type="AlphaFoldDB" id="A0A2P2E9B6"/>
<gene>
    <name evidence="7" type="primary">kstR2_1</name>
    <name evidence="7" type="ORF">PbB2_01328</name>
</gene>
<dbReference type="InterPro" id="IPR050109">
    <property type="entry name" value="HTH-type_TetR-like_transc_reg"/>
</dbReference>
<keyword evidence="3" id="KW-0804">Transcription</keyword>